<dbReference type="SUPFAM" id="SSF53098">
    <property type="entry name" value="Ribonuclease H-like"/>
    <property type="match status" value="1"/>
</dbReference>
<dbReference type="PANTHER" id="PTHR46148">
    <property type="entry name" value="CHROMO DOMAIN-CONTAINING PROTEIN"/>
    <property type="match status" value="1"/>
</dbReference>
<dbReference type="InterPro" id="IPR036397">
    <property type="entry name" value="RNaseH_sf"/>
</dbReference>
<feature type="domain" description="Integrase zinc-binding" evidence="1">
    <location>
        <begin position="1"/>
        <end position="31"/>
    </location>
</feature>
<dbReference type="InterPro" id="IPR012337">
    <property type="entry name" value="RNaseH-like_sf"/>
</dbReference>
<dbReference type="Proteomes" id="UP001234989">
    <property type="component" value="Chromosome 1"/>
</dbReference>
<protein>
    <recommendedName>
        <fullName evidence="1">Integrase zinc-binding domain-containing protein</fullName>
    </recommendedName>
</protein>
<proteinExistence type="predicted"/>
<dbReference type="InterPro" id="IPR041588">
    <property type="entry name" value="Integrase_H2C2"/>
</dbReference>
<dbReference type="PANTHER" id="PTHR46148:SF60">
    <property type="entry name" value="CHROMO DOMAIN-CONTAINING PROTEIN"/>
    <property type="match status" value="1"/>
</dbReference>
<accession>A0AAF0PSY9</accession>
<reference evidence="2" key="1">
    <citation type="submission" date="2023-08" db="EMBL/GenBank/DDBJ databases">
        <title>A de novo genome assembly of Solanum verrucosum Schlechtendal, a Mexican diploid species geographically isolated from the other diploid A-genome species in potato relatives.</title>
        <authorList>
            <person name="Hosaka K."/>
        </authorList>
    </citation>
    <scope>NUCLEOTIDE SEQUENCE</scope>
    <source>
        <tissue evidence="2">Young leaves</tissue>
    </source>
</reference>
<sequence length="191" mass="22489">MYRDLERLYWWPCMKKDIAEFVANCQNCQQVMYKHQRPVFNKMTTNAHFVPFIVDYNAQQLAKVCVNEIMRLHRVPLSIISDRGTQFTSKFWGKLHEDWAVGSIQAKLLVAQSRQKKYADCKARDMTFQGSEQVLLKVPPIKGVMRFGKKGKLSPRYIRPYEILDYVGQWLIGWLYHQAYLESIQVSMCPC</sequence>
<name>A0AAF0PSY9_SOLVR</name>
<dbReference type="EMBL" id="CP133612">
    <property type="protein sequence ID" value="WMV08156.1"/>
    <property type="molecule type" value="Genomic_DNA"/>
</dbReference>
<gene>
    <name evidence="2" type="ORF">MTR67_001541</name>
</gene>
<evidence type="ECO:0000259" key="1">
    <source>
        <dbReference type="Pfam" id="PF17921"/>
    </source>
</evidence>
<organism evidence="2 3">
    <name type="scientific">Solanum verrucosum</name>
    <dbReference type="NCBI Taxonomy" id="315347"/>
    <lineage>
        <taxon>Eukaryota</taxon>
        <taxon>Viridiplantae</taxon>
        <taxon>Streptophyta</taxon>
        <taxon>Embryophyta</taxon>
        <taxon>Tracheophyta</taxon>
        <taxon>Spermatophyta</taxon>
        <taxon>Magnoliopsida</taxon>
        <taxon>eudicotyledons</taxon>
        <taxon>Gunneridae</taxon>
        <taxon>Pentapetalae</taxon>
        <taxon>asterids</taxon>
        <taxon>lamiids</taxon>
        <taxon>Solanales</taxon>
        <taxon>Solanaceae</taxon>
        <taxon>Solanoideae</taxon>
        <taxon>Solaneae</taxon>
        <taxon>Solanum</taxon>
    </lineage>
</organism>
<dbReference type="Gene3D" id="3.30.420.10">
    <property type="entry name" value="Ribonuclease H-like superfamily/Ribonuclease H"/>
    <property type="match status" value="1"/>
</dbReference>
<dbReference type="AlphaFoldDB" id="A0AAF0PSY9"/>
<evidence type="ECO:0000313" key="2">
    <source>
        <dbReference type="EMBL" id="WMV08156.1"/>
    </source>
</evidence>
<dbReference type="Gene3D" id="1.10.340.70">
    <property type="match status" value="1"/>
</dbReference>
<dbReference type="Pfam" id="PF17921">
    <property type="entry name" value="Integrase_H2C2"/>
    <property type="match status" value="1"/>
</dbReference>
<evidence type="ECO:0000313" key="3">
    <source>
        <dbReference type="Proteomes" id="UP001234989"/>
    </source>
</evidence>
<keyword evidence="3" id="KW-1185">Reference proteome</keyword>
<dbReference type="GO" id="GO:0003676">
    <property type="term" value="F:nucleic acid binding"/>
    <property type="evidence" value="ECO:0007669"/>
    <property type="project" value="InterPro"/>
</dbReference>